<protein>
    <submittedName>
        <fullName evidence="2">Uncharacterized protein</fullName>
    </submittedName>
</protein>
<evidence type="ECO:0000256" key="1">
    <source>
        <dbReference type="SAM" id="MobiDB-lite"/>
    </source>
</evidence>
<feature type="compositionally biased region" description="Polar residues" evidence="1">
    <location>
        <begin position="1"/>
        <end position="18"/>
    </location>
</feature>
<sequence length="75" mass="9027">MAQLSETLTVSMENVSTARKSRQDARNEAIRREFVRLHDKKKLRLDVVYQQLADQYYLSQKTIMSITFKWGRYRE</sequence>
<dbReference type="Proteomes" id="UP001596106">
    <property type="component" value="Unassembled WGS sequence"/>
</dbReference>
<keyword evidence="3" id="KW-1185">Reference proteome</keyword>
<proteinExistence type="predicted"/>
<organism evidence="2 3">
    <name type="scientific">Larkinella bovis</name>
    <dbReference type="NCBI Taxonomy" id="683041"/>
    <lineage>
        <taxon>Bacteria</taxon>
        <taxon>Pseudomonadati</taxon>
        <taxon>Bacteroidota</taxon>
        <taxon>Cytophagia</taxon>
        <taxon>Cytophagales</taxon>
        <taxon>Spirosomataceae</taxon>
        <taxon>Larkinella</taxon>
    </lineage>
</organism>
<dbReference type="EMBL" id="JBHSMA010000001">
    <property type="protein sequence ID" value="MFC5408027.1"/>
    <property type="molecule type" value="Genomic_DNA"/>
</dbReference>
<evidence type="ECO:0000313" key="3">
    <source>
        <dbReference type="Proteomes" id="UP001596106"/>
    </source>
</evidence>
<feature type="region of interest" description="Disordered" evidence="1">
    <location>
        <begin position="1"/>
        <end position="26"/>
    </location>
</feature>
<evidence type="ECO:0000313" key="2">
    <source>
        <dbReference type="EMBL" id="MFC5408027.1"/>
    </source>
</evidence>
<reference evidence="3" key="1">
    <citation type="journal article" date="2019" name="Int. J. Syst. Evol. Microbiol.">
        <title>The Global Catalogue of Microorganisms (GCM) 10K type strain sequencing project: providing services to taxonomists for standard genome sequencing and annotation.</title>
        <authorList>
            <consortium name="The Broad Institute Genomics Platform"/>
            <consortium name="The Broad Institute Genome Sequencing Center for Infectious Disease"/>
            <person name="Wu L."/>
            <person name="Ma J."/>
        </authorList>
    </citation>
    <scope>NUCLEOTIDE SEQUENCE [LARGE SCALE GENOMIC DNA]</scope>
    <source>
        <strain evidence="3">CCUG 55250</strain>
    </source>
</reference>
<dbReference type="RefSeq" id="WP_379840716.1">
    <property type="nucleotide sequence ID" value="NZ_JBHSMA010000001.1"/>
</dbReference>
<name>A0ABW0I7D5_9BACT</name>
<accession>A0ABW0I7D5</accession>
<gene>
    <name evidence="2" type="ORF">ACFPMF_01810</name>
</gene>
<comment type="caution">
    <text evidence="2">The sequence shown here is derived from an EMBL/GenBank/DDBJ whole genome shotgun (WGS) entry which is preliminary data.</text>
</comment>